<organism evidence="1 2">
    <name type="scientific">Ditylenchus dipsaci</name>
    <dbReference type="NCBI Taxonomy" id="166011"/>
    <lineage>
        <taxon>Eukaryota</taxon>
        <taxon>Metazoa</taxon>
        <taxon>Ecdysozoa</taxon>
        <taxon>Nematoda</taxon>
        <taxon>Chromadorea</taxon>
        <taxon>Rhabditida</taxon>
        <taxon>Tylenchina</taxon>
        <taxon>Tylenchomorpha</taxon>
        <taxon>Sphaerularioidea</taxon>
        <taxon>Anguinidae</taxon>
        <taxon>Anguininae</taxon>
        <taxon>Ditylenchus</taxon>
    </lineage>
</organism>
<dbReference type="AlphaFoldDB" id="A0A915DXI9"/>
<dbReference type="Pfam" id="PF14931">
    <property type="entry name" value="IFT20"/>
    <property type="match status" value="1"/>
</dbReference>
<dbReference type="WBParaSite" id="jg24517">
    <property type="protein sequence ID" value="jg24517"/>
    <property type="gene ID" value="jg24517"/>
</dbReference>
<accession>A0A915DXI9</accession>
<protein>
    <submittedName>
        <fullName evidence="2">Uncharacterized protein</fullName>
    </submittedName>
</protein>
<evidence type="ECO:0000313" key="1">
    <source>
        <dbReference type="Proteomes" id="UP000887574"/>
    </source>
</evidence>
<name>A0A915DXI9_9BILA</name>
<reference evidence="2" key="1">
    <citation type="submission" date="2022-11" db="UniProtKB">
        <authorList>
            <consortium name="WormBaseParasite"/>
        </authorList>
    </citation>
    <scope>IDENTIFICATION</scope>
</reference>
<keyword evidence="1" id="KW-1185">Reference proteome</keyword>
<proteinExistence type="predicted"/>
<dbReference type="InterPro" id="IPR028172">
    <property type="entry name" value="FT20"/>
</dbReference>
<evidence type="ECO:0000313" key="2">
    <source>
        <dbReference type="WBParaSite" id="jg24517"/>
    </source>
</evidence>
<sequence length="75" mass="8643">MDLKNEDDNGKVFIDDLNKVRLANPDLFESSNTLKEESDHFIGQLEDFSSLVHSVRSTLEEVSYPKSLCYDKIDF</sequence>
<dbReference type="Proteomes" id="UP000887574">
    <property type="component" value="Unplaced"/>
</dbReference>